<dbReference type="Proteomes" id="UP000450917">
    <property type="component" value="Unassembled WGS sequence"/>
</dbReference>
<feature type="domain" description="Hydantoinase B/oxoprolinase" evidence="1">
    <location>
        <begin position="53"/>
        <end position="633"/>
    </location>
</feature>
<evidence type="ECO:0000313" key="3">
    <source>
        <dbReference type="Proteomes" id="UP000450917"/>
    </source>
</evidence>
<dbReference type="InterPro" id="IPR003692">
    <property type="entry name" value="Hydantoinase_B"/>
</dbReference>
<name>A0A7X3CTE9_9BACL</name>
<evidence type="ECO:0000259" key="1">
    <source>
        <dbReference type="Pfam" id="PF02538"/>
    </source>
</evidence>
<dbReference type="Pfam" id="PF02538">
    <property type="entry name" value="Hydantoinase_B"/>
    <property type="match status" value="1"/>
</dbReference>
<accession>A0A7X3CTE9</accession>
<keyword evidence="3" id="KW-1185">Reference proteome</keyword>
<dbReference type="EMBL" id="WNZX01000017">
    <property type="protein sequence ID" value="MUG72745.1"/>
    <property type="molecule type" value="Genomic_DNA"/>
</dbReference>
<dbReference type="AlphaFoldDB" id="A0A7X3CTE9"/>
<evidence type="ECO:0000313" key="2">
    <source>
        <dbReference type="EMBL" id="MUG72745.1"/>
    </source>
</evidence>
<organism evidence="2 3">
    <name type="scientific">Paenibacillus validus</name>
    <dbReference type="NCBI Taxonomy" id="44253"/>
    <lineage>
        <taxon>Bacteria</taxon>
        <taxon>Bacillati</taxon>
        <taxon>Bacillota</taxon>
        <taxon>Bacilli</taxon>
        <taxon>Bacillales</taxon>
        <taxon>Paenibacillaceae</taxon>
        <taxon>Paenibacillus</taxon>
    </lineage>
</organism>
<sequence>MDFTNLIVGGKTVSVTQQTKALTLKELISRRDQLTKETGNYYGIKDLKLKNSDPVKYERFYSRLHASVLAAREVARYVTASPGSREMGESLWTLTTPEGDTLVISLGFFSHLTSSQVAIRFMADHYYDMNPGIRDGDVFVTDDGKTGGAPHPGDTYTYVPIVIDGEVIGWAMSVNHIMEAGAPVAGSWPGFSVDTFMDGFVIPPMKTGEKLRQFTWWEQLWKTRTRAGTLNNLDDKMRLAGCAIIHKAVHEIIEEFGIDYYKQAIREIIEESRLQILQNIRTLMVPGRYTSVAFRAVKYKGLQKLWVHADKDSLIHIRQKLEVNEEGGLYANFEGTSRWGYHAFNGYPGGADVAFYLSMINQFAHNTKPTGAISYVAKAHYPEGSIYNPDISTASFSNIWAQSMSMNTLGFNAINRALFSRGYMEEAFTADGNWEGIQGAGVLEDGTTYGFTNFESVGGAAMGAFSFRDGQPLAWAEWTQLPNIGNAEEFEYLIPPLFYIGRKLLPNFCGHGKFRGGIGDSSIHWIKNPGKQLGISRGGSQVAATTFVGLGMSGAYPAPSAFHVSARGSNTNELVQQGVALPRDASEVLEYAEQGILKAENLDVWKFDMPEQSFGDGDMLADAAGAAGGWGDPIERDPRSVLEDVVYGWVDRKFAEGLYGVVLKDHASGSLEVDEDATRSLRKQIIEERRQLAKPAFEWWRNERELVIKQDFIDPVRDMYEGSMSFQAFRDEMIHFWQVSDHFSG</sequence>
<reference evidence="2 3" key="1">
    <citation type="submission" date="2019-11" db="EMBL/GenBank/DDBJ databases">
        <title>Draft genome sequences of five Paenibacillus species of dairy origin.</title>
        <authorList>
            <person name="Olajide A.M."/>
            <person name="Chen S."/>
            <person name="Lapointe G."/>
        </authorList>
    </citation>
    <scope>NUCLEOTIDE SEQUENCE [LARGE SCALE GENOMIC DNA]</scope>
    <source>
        <strain evidence="2 3">2CS3</strain>
    </source>
</reference>
<gene>
    <name evidence="2" type="ORF">GNP93_18945</name>
</gene>
<protein>
    <submittedName>
        <fullName evidence="2">Hydantoinase</fullName>
    </submittedName>
</protein>
<dbReference type="RefSeq" id="WP_155615311.1">
    <property type="nucleotide sequence ID" value="NZ_JBDLZV010000001.1"/>
</dbReference>
<dbReference type="GO" id="GO:0003824">
    <property type="term" value="F:catalytic activity"/>
    <property type="evidence" value="ECO:0007669"/>
    <property type="project" value="InterPro"/>
</dbReference>
<proteinExistence type="predicted"/>
<comment type="caution">
    <text evidence="2">The sequence shown here is derived from an EMBL/GenBank/DDBJ whole genome shotgun (WGS) entry which is preliminary data.</text>
</comment>